<evidence type="ECO:0000256" key="2">
    <source>
        <dbReference type="SAM" id="SignalP"/>
    </source>
</evidence>
<organism evidence="3 4">
    <name type="scientific">Bombardia bombarda</name>
    <dbReference type="NCBI Taxonomy" id="252184"/>
    <lineage>
        <taxon>Eukaryota</taxon>
        <taxon>Fungi</taxon>
        <taxon>Dikarya</taxon>
        <taxon>Ascomycota</taxon>
        <taxon>Pezizomycotina</taxon>
        <taxon>Sordariomycetes</taxon>
        <taxon>Sordariomycetidae</taxon>
        <taxon>Sordariales</taxon>
        <taxon>Lasiosphaeriaceae</taxon>
        <taxon>Bombardia</taxon>
    </lineage>
</organism>
<reference evidence="3" key="1">
    <citation type="submission" date="2023-06" db="EMBL/GenBank/DDBJ databases">
        <title>Genome-scale phylogeny and comparative genomics of the fungal order Sordariales.</title>
        <authorList>
            <consortium name="Lawrence Berkeley National Laboratory"/>
            <person name="Hensen N."/>
            <person name="Bonometti L."/>
            <person name="Westerberg I."/>
            <person name="Brannstrom I.O."/>
            <person name="Guillou S."/>
            <person name="Cros-Aarteil S."/>
            <person name="Calhoun S."/>
            <person name="Haridas S."/>
            <person name="Kuo A."/>
            <person name="Mondo S."/>
            <person name="Pangilinan J."/>
            <person name="Riley R."/>
            <person name="LaButti K."/>
            <person name="Andreopoulos B."/>
            <person name="Lipzen A."/>
            <person name="Chen C."/>
            <person name="Yanf M."/>
            <person name="Daum C."/>
            <person name="Ng V."/>
            <person name="Clum A."/>
            <person name="Steindorff A."/>
            <person name="Ohm R."/>
            <person name="Martin F."/>
            <person name="Silar P."/>
            <person name="Natvig D."/>
            <person name="Lalanne C."/>
            <person name="Gautier V."/>
            <person name="Ament-velasquez S.L."/>
            <person name="Kruys A."/>
            <person name="Hutchinson M.I."/>
            <person name="Powell A.J."/>
            <person name="Barry K."/>
            <person name="Miller A.N."/>
            <person name="Grigoriev I.V."/>
            <person name="Debuchy R."/>
            <person name="Gladieux P."/>
            <person name="Thoren M.H."/>
            <person name="Johannesson H."/>
        </authorList>
    </citation>
    <scope>NUCLEOTIDE SEQUENCE</scope>
    <source>
        <strain evidence="3">SMH3391-2</strain>
    </source>
</reference>
<accession>A0AA39XA60</accession>
<gene>
    <name evidence="3" type="ORF">B0T17DRAFT_615441</name>
</gene>
<keyword evidence="2" id="KW-0732">Signal</keyword>
<dbReference type="AlphaFoldDB" id="A0AA39XA60"/>
<feature type="region of interest" description="Disordered" evidence="1">
    <location>
        <begin position="46"/>
        <end position="69"/>
    </location>
</feature>
<feature type="signal peptide" evidence="2">
    <location>
        <begin position="1"/>
        <end position="21"/>
    </location>
</feature>
<sequence>MRLRQTRAFFAISTFFAHTQSLPLNAPQVAEPDVLAPRATYSVVPISGGSGPGGSGGSGSGSGPGSGSPVVTVIETVVKTLPPKTSIETVYKLSPPTTDTVFITTTISIANTKPQPTTVTSVVYVTPTPSPQTSQAQHNVITISLNCNKHGNYINQDYIHLIFGLFQLTNWVSGTSTVTTTSTSTTHDDGMWHTTYPAWNGTILAGRAQWFRPRQAA</sequence>
<comment type="caution">
    <text evidence="3">The sequence shown here is derived from an EMBL/GenBank/DDBJ whole genome shotgun (WGS) entry which is preliminary data.</text>
</comment>
<dbReference type="Proteomes" id="UP001174934">
    <property type="component" value="Unassembled WGS sequence"/>
</dbReference>
<proteinExistence type="predicted"/>
<name>A0AA39XA60_9PEZI</name>
<dbReference type="EMBL" id="JAULSR010000002">
    <property type="protein sequence ID" value="KAK0629697.1"/>
    <property type="molecule type" value="Genomic_DNA"/>
</dbReference>
<evidence type="ECO:0000313" key="4">
    <source>
        <dbReference type="Proteomes" id="UP001174934"/>
    </source>
</evidence>
<feature type="chain" id="PRO_5041201415" evidence="2">
    <location>
        <begin position="22"/>
        <end position="217"/>
    </location>
</feature>
<keyword evidence="4" id="KW-1185">Reference proteome</keyword>
<evidence type="ECO:0000313" key="3">
    <source>
        <dbReference type="EMBL" id="KAK0629697.1"/>
    </source>
</evidence>
<evidence type="ECO:0000256" key="1">
    <source>
        <dbReference type="SAM" id="MobiDB-lite"/>
    </source>
</evidence>
<feature type="compositionally biased region" description="Gly residues" evidence="1">
    <location>
        <begin position="48"/>
        <end position="66"/>
    </location>
</feature>
<protein>
    <submittedName>
        <fullName evidence="3">Uncharacterized protein</fullName>
    </submittedName>
</protein>